<dbReference type="Proteomes" id="UP000515163">
    <property type="component" value="Unplaced"/>
</dbReference>
<organism evidence="2 3">
    <name type="scientific">Actinia tenebrosa</name>
    <name type="common">Australian red waratah sea anemone</name>
    <dbReference type="NCBI Taxonomy" id="6105"/>
    <lineage>
        <taxon>Eukaryota</taxon>
        <taxon>Metazoa</taxon>
        <taxon>Cnidaria</taxon>
        <taxon>Anthozoa</taxon>
        <taxon>Hexacorallia</taxon>
        <taxon>Actiniaria</taxon>
        <taxon>Actiniidae</taxon>
        <taxon>Actinia</taxon>
    </lineage>
</organism>
<dbReference type="KEGG" id="aten:116297769"/>
<dbReference type="RefSeq" id="XP_031561917.1">
    <property type="nucleotide sequence ID" value="XM_031706057.1"/>
</dbReference>
<evidence type="ECO:0000256" key="1">
    <source>
        <dbReference type="SAM" id="SignalP"/>
    </source>
</evidence>
<proteinExistence type="predicted"/>
<keyword evidence="1" id="KW-0732">Signal</keyword>
<gene>
    <name evidence="3" type="primary">LOC116297769</name>
</gene>
<keyword evidence="2" id="KW-1185">Reference proteome</keyword>
<accession>A0A6P8I9T4</accession>
<feature type="chain" id="PRO_5028400253" evidence="1">
    <location>
        <begin position="18"/>
        <end position="175"/>
    </location>
</feature>
<feature type="signal peptide" evidence="1">
    <location>
        <begin position="1"/>
        <end position="17"/>
    </location>
</feature>
<protein>
    <submittedName>
        <fullName evidence="3">Uncharacterized protein LOC116297769 isoform X1</fullName>
    </submittedName>
</protein>
<sequence length="175" mass="19683">MFVKILTLLTAVRMASGGVWPSFSTLWNNYPTASQYKGDDLIDKIGLPEWLHGANTCAIRLSYALIQSGHTIDIKENEFNWSGVRASRGGNEKYIIRVATFRQYLENRKGPADVVSKSKADFLGKKGIIVFQNCPSFKTATGHVDVFDGQDCKGQAYFNECFDIRLFELSDRDEL</sequence>
<dbReference type="OrthoDB" id="5945667at2759"/>
<evidence type="ECO:0000313" key="2">
    <source>
        <dbReference type="Proteomes" id="UP000515163"/>
    </source>
</evidence>
<dbReference type="Gene3D" id="3.90.1720.70">
    <property type="match status" value="1"/>
</dbReference>
<reference evidence="3" key="1">
    <citation type="submission" date="2025-08" db="UniProtKB">
        <authorList>
            <consortium name="RefSeq"/>
        </authorList>
    </citation>
    <scope>IDENTIFICATION</scope>
    <source>
        <tissue evidence="3">Tentacle</tissue>
    </source>
</reference>
<evidence type="ECO:0000313" key="3">
    <source>
        <dbReference type="RefSeq" id="XP_031561917.1"/>
    </source>
</evidence>
<name>A0A6P8I9T4_ACTTE</name>
<dbReference type="InterPro" id="IPR025562">
    <property type="entry name" value="Tae4"/>
</dbReference>
<dbReference type="AlphaFoldDB" id="A0A6P8I9T4"/>
<dbReference type="GeneID" id="116297769"/>
<dbReference type="Pfam" id="PF14113">
    <property type="entry name" value="Tae4"/>
    <property type="match status" value="1"/>
</dbReference>
<dbReference type="InParanoid" id="A0A6P8I9T4"/>